<keyword evidence="2 5" id="KW-0479">Metal-binding</keyword>
<accession>A0A4E9EIK7</accession>
<dbReference type="InterPro" id="IPR004294">
    <property type="entry name" value="Carotenoid_Oase"/>
</dbReference>
<feature type="region of interest" description="Disordered" evidence="6">
    <location>
        <begin position="1"/>
        <end position="24"/>
    </location>
</feature>
<keyword evidence="3" id="KW-0560">Oxidoreductase</keyword>
<dbReference type="PANTHER" id="PTHR10543:SF89">
    <property type="entry name" value="CAROTENOID 9,10(9',10')-CLEAVAGE DIOXYGENASE 1"/>
    <property type="match status" value="1"/>
</dbReference>
<sequence>MATEFTPRALPGTENLKSKWSSMTTDLTGANPPLRFEGEIGDIVVRGTIPEAINGTFYRVSQDPIVPPAEHAVSIDGHGVVSAFRIHEGQVDFKVKYIRTERYLTERKARKSLFGLYKNPWSDHPCVKGVVDSTANTNIIYWAGQLLALRESANPYSVHPDTLQTNGYDPFGKQVNSEAFTAHPKIDPFTNELVVFGYEAKGPGSADVVTYSIDKNGVVKNETWVKSPYVTFIHDMVLTENFIVLILWPFEASVDRMKAGGHHFAYDYDLPASFIVIPRRPEEANAGWKKGEYRVYETKNCMIGHSASGWEEDGKIFFECSRSHDNFFPFFPAKDGREAGKTVVNFVRFELDLSQPTGTKVPEPRILLNIPNEFPRIDERYMSKKYEIVFSCVFYPGHSDTKKLLFSGLNAVSMLNTRTGEQKCYWPGENCYCQEPAFVPRSDDAPEGDGWVMFVVERRNLNVSDLVIVDTRDFETPIAVAELPMRVRPQIHGNWVDARELNDQPLVDEPGEIKLSGKAINLKIDA</sequence>
<dbReference type="Pfam" id="PF03055">
    <property type="entry name" value="RPE65"/>
    <property type="match status" value="1"/>
</dbReference>
<feature type="binding site" evidence="5">
    <location>
        <position position="183"/>
    </location>
    <ligand>
        <name>Fe cation</name>
        <dbReference type="ChEBI" id="CHEBI:24875"/>
        <note>catalytic</note>
    </ligand>
</feature>
<feature type="binding site" evidence="5">
    <location>
        <position position="492"/>
    </location>
    <ligand>
        <name>Fe cation</name>
        <dbReference type="ChEBI" id="CHEBI:24875"/>
        <note>catalytic</note>
    </ligand>
</feature>
<evidence type="ECO:0000256" key="6">
    <source>
        <dbReference type="SAM" id="MobiDB-lite"/>
    </source>
</evidence>
<reference evidence="7" key="2">
    <citation type="submission" date="2021-03" db="EMBL/GenBank/DDBJ databases">
        <authorList>
            <person name="Alouane T."/>
            <person name="Langin T."/>
            <person name="Bonhomme L."/>
        </authorList>
    </citation>
    <scope>NUCLEOTIDE SEQUENCE</scope>
    <source>
        <strain evidence="7">MDC_Fg202</strain>
    </source>
</reference>
<organism evidence="8">
    <name type="scientific">Gibberella zeae</name>
    <name type="common">Wheat head blight fungus</name>
    <name type="synonym">Fusarium graminearum</name>
    <dbReference type="NCBI Taxonomy" id="5518"/>
    <lineage>
        <taxon>Eukaryota</taxon>
        <taxon>Fungi</taxon>
        <taxon>Dikarya</taxon>
        <taxon>Ascomycota</taxon>
        <taxon>Pezizomycotina</taxon>
        <taxon>Sordariomycetes</taxon>
        <taxon>Hypocreomycetidae</taxon>
        <taxon>Hypocreales</taxon>
        <taxon>Nectriaceae</taxon>
        <taxon>Fusarium</taxon>
    </lineage>
</organism>
<evidence type="ECO:0000256" key="5">
    <source>
        <dbReference type="PIRSR" id="PIRSR604294-1"/>
    </source>
</evidence>
<gene>
    <name evidence="8" type="ORF">FUG_LOCUS510309</name>
    <name evidence="7" type="ORF">MDCFG202_LOCUS602259</name>
</gene>
<evidence type="ECO:0000256" key="4">
    <source>
        <dbReference type="ARBA" id="ARBA00023004"/>
    </source>
</evidence>
<evidence type="ECO:0000256" key="3">
    <source>
        <dbReference type="ARBA" id="ARBA00023002"/>
    </source>
</evidence>
<evidence type="ECO:0000256" key="1">
    <source>
        <dbReference type="ARBA" id="ARBA00006787"/>
    </source>
</evidence>
<name>A0A4E9EIK7_GIBZA</name>
<protein>
    <recommendedName>
        <fullName evidence="9">Lignostilbene dioxygenase</fullName>
    </recommendedName>
</protein>
<dbReference type="GO" id="GO:0046872">
    <property type="term" value="F:metal ion binding"/>
    <property type="evidence" value="ECO:0007669"/>
    <property type="project" value="UniProtKB-KW"/>
</dbReference>
<evidence type="ECO:0008006" key="9">
    <source>
        <dbReference type="Google" id="ProtNLM"/>
    </source>
</evidence>
<evidence type="ECO:0000313" key="7">
    <source>
        <dbReference type="EMBL" id="CAG2011212.1"/>
    </source>
</evidence>
<dbReference type="GO" id="GO:0010436">
    <property type="term" value="F:carotenoid dioxygenase activity"/>
    <property type="evidence" value="ECO:0007669"/>
    <property type="project" value="TreeGrafter"/>
</dbReference>
<dbReference type="EMBL" id="CAJPIJ010000280">
    <property type="protein sequence ID" value="CAG2011212.1"/>
    <property type="molecule type" value="Genomic_DNA"/>
</dbReference>
<comment type="cofactor">
    <cofactor evidence="5">
        <name>Fe(2+)</name>
        <dbReference type="ChEBI" id="CHEBI:29033"/>
    </cofactor>
    <text evidence="5">Binds 1 Fe(2+) ion per subunit.</text>
</comment>
<dbReference type="GO" id="GO:0016121">
    <property type="term" value="P:carotene catabolic process"/>
    <property type="evidence" value="ECO:0007669"/>
    <property type="project" value="TreeGrafter"/>
</dbReference>
<feature type="binding site" evidence="5">
    <location>
        <position position="234"/>
    </location>
    <ligand>
        <name>Fe cation</name>
        <dbReference type="ChEBI" id="CHEBI:24875"/>
        <note>catalytic</note>
    </ligand>
</feature>
<evidence type="ECO:0000313" key="8">
    <source>
        <dbReference type="EMBL" id="VIO62982.1"/>
    </source>
</evidence>
<comment type="similarity">
    <text evidence="1">Belongs to the carotenoid oxygenase family.</text>
</comment>
<proteinExistence type="inferred from homology"/>
<dbReference type="Proteomes" id="UP000746612">
    <property type="component" value="Unassembled WGS sequence"/>
</dbReference>
<dbReference type="EMBL" id="CAAKMV010000171">
    <property type="protein sequence ID" value="VIO62982.1"/>
    <property type="molecule type" value="Genomic_DNA"/>
</dbReference>
<evidence type="ECO:0000256" key="2">
    <source>
        <dbReference type="ARBA" id="ARBA00022723"/>
    </source>
</evidence>
<dbReference type="AlphaFoldDB" id="A0A4E9EIK7"/>
<feature type="binding site" evidence="5">
    <location>
        <position position="305"/>
    </location>
    <ligand>
        <name>Fe cation</name>
        <dbReference type="ChEBI" id="CHEBI:24875"/>
        <note>catalytic</note>
    </ligand>
</feature>
<reference evidence="8" key="1">
    <citation type="submission" date="2019-04" db="EMBL/GenBank/DDBJ databases">
        <authorList>
            <person name="Melise S."/>
            <person name="Noan J."/>
            <person name="Okalmin O."/>
        </authorList>
    </citation>
    <scope>NUCLEOTIDE SEQUENCE</scope>
    <source>
        <strain evidence="8">FN9</strain>
    </source>
</reference>
<dbReference type="PANTHER" id="PTHR10543">
    <property type="entry name" value="BETA-CAROTENE DIOXYGENASE"/>
    <property type="match status" value="1"/>
</dbReference>
<keyword evidence="4 5" id="KW-0408">Iron</keyword>